<dbReference type="InterPro" id="IPR036249">
    <property type="entry name" value="Thioredoxin-like_sf"/>
</dbReference>
<dbReference type="PANTHER" id="PTHR35272">
    <property type="entry name" value="THIOL:DISULFIDE INTERCHANGE PROTEIN DSBC-RELATED"/>
    <property type="match status" value="1"/>
</dbReference>
<evidence type="ECO:0000313" key="4">
    <source>
        <dbReference type="Proteomes" id="UP000256838"/>
    </source>
</evidence>
<evidence type="ECO:0000259" key="2">
    <source>
        <dbReference type="Pfam" id="PF13098"/>
    </source>
</evidence>
<proteinExistence type="inferred from homology"/>
<dbReference type="AlphaFoldDB" id="A0A3D8K2D5"/>
<keyword evidence="1" id="KW-0732">Signal</keyword>
<dbReference type="Proteomes" id="UP000256838">
    <property type="component" value="Unassembled WGS sequence"/>
</dbReference>
<protein>
    <recommendedName>
        <fullName evidence="1">Thiol:disulfide interchange protein</fullName>
    </recommendedName>
</protein>
<reference evidence="3 4" key="1">
    <citation type="submission" date="2018-08" db="EMBL/GenBank/DDBJ databases">
        <title>Paraburkholderia sp. DHOM06 isolated from forest soil.</title>
        <authorList>
            <person name="Gao Z.-H."/>
            <person name="Qiu L.-H."/>
        </authorList>
    </citation>
    <scope>NUCLEOTIDE SEQUENCE [LARGE SCALE GENOMIC DNA]</scope>
    <source>
        <strain evidence="3 4">DHOM06</strain>
    </source>
</reference>
<name>A0A3D8K2D5_9BURK</name>
<comment type="subcellular location">
    <subcellularLocation>
        <location evidence="1">Periplasm</location>
    </subcellularLocation>
</comment>
<comment type="similarity">
    <text evidence="1">Belongs to the thioredoxin family. DsbC subfamily.</text>
</comment>
<dbReference type="GO" id="GO:0042597">
    <property type="term" value="C:periplasmic space"/>
    <property type="evidence" value="ECO:0007669"/>
    <property type="project" value="UniProtKB-SubCell"/>
</dbReference>
<comment type="caution">
    <text evidence="3">The sequence shown here is derived from an EMBL/GenBank/DDBJ whole genome shotgun (WGS) entry which is preliminary data.</text>
</comment>
<comment type="function">
    <text evidence="1">Required for disulfide bond formation in some periplasmic proteins. Acts by transferring its disulfide bond to other proteins and is reduced in the process.</text>
</comment>
<accession>A0A3D8K2D5</accession>
<dbReference type="Pfam" id="PF13098">
    <property type="entry name" value="Thioredoxin_2"/>
    <property type="match status" value="1"/>
</dbReference>
<feature type="domain" description="Thioredoxin-like fold" evidence="2">
    <location>
        <begin position="68"/>
        <end position="208"/>
    </location>
</feature>
<sequence>MTFRIGRIAYAVGAFTLVAGASALVAMAAEQGGDMTKPPLEMAGAGQVSAGVLGQLERSHWIAEGNPDAKRIVYVFTDPNCPYCNRLWVDMQPWVKTGKVQVRNIVVGILTPTSYGKAAALLEAQHPRQALHDHEVTQCKVNAHSEPGHMKSLDATGIAPLTTIDAATKQKLDENAKLMTALGIEGTPAIYWEDANGRLRRSLGAQSSQLPAILGPQ</sequence>
<keyword evidence="1" id="KW-0574">Periplasm</keyword>
<keyword evidence="1" id="KW-0676">Redox-active center</keyword>
<organism evidence="3 4">
    <name type="scientific">Trinickia dinghuensis</name>
    <dbReference type="NCBI Taxonomy" id="2291023"/>
    <lineage>
        <taxon>Bacteria</taxon>
        <taxon>Pseudomonadati</taxon>
        <taxon>Pseudomonadota</taxon>
        <taxon>Betaproteobacteria</taxon>
        <taxon>Burkholderiales</taxon>
        <taxon>Burkholderiaceae</taxon>
        <taxon>Trinickia</taxon>
    </lineage>
</organism>
<dbReference type="InterPro" id="IPR012336">
    <property type="entry name" value="Thioredoxin-like_fold"/>
</dbReference>
<dbReference type="InterPro" id="IPR051470">
    <property type="entry name" value="Thiol:disulfide_interchange"/>
</dbReference>
<dbReference type="PANTHER" id="PTHR35272:SF4">
    <property type="entry name" value="THIOL:DISULFIDE INTERCHANGE PROTEIN DSBG"/>
    <property type="match status" value="1"/>
</dbReference>
<dbReference type="NCBIfam" id="NF008657">
    <property type="entry name" value="PRK11657.1"/>
    <property type="match status" value="1"/>
</dbReference>
<feature type="signal peptide" evidence="1">
    <location>
        <begin position="1"/>
        <end position="28"/>
    </location>
</feature>
<evidence type="ECO:0000313" key="3">
    <source>
        <dbReference type="EMBL" id="RDU99478.1"/>
    </source>
</evidence>
<dbReference type="InterPro" id="IPR033954">
    <property type="entry name" value="DiS-bond_Isoase_DsbC/G"/>
</dbReference>
<feature type="chain" id="PRO_5017498168" description="Thiol:disulfide interchange protein" evidence="1">
    <location>
        <begin position="29"/>
        <end position="217"/>
    </location>
</feature>
<dbReference type="Gene3D" id="3.40.30.10">
    <property type="entry name" value="Glutaredoxin"/>
    <property type="match status" value="1"/>
</dbReference>
<keyword evidence="4" id="KW-1185">Reference proteome</keyword>
<dbReference type="CDD" id="cd03020">
    <property type="entry name" value="DsbA_DsbC_DsbG"/>
    <property type="match status" value="1"/>
</dbReference>
<gene>
    <name evidence="3" type="ORF">DWV00_07380</name>
</gene>
<dbReference type="OrthoDB" id="5298214at2"/>
<dbReference type="SUPFAM" id="SSF52833">
    <property type="entry name" value="Thioredoxin-like"/>
    <property type="match status" value="1"/>
</dbReference>
<dbReference type="EMBL" id="QRGA01000004">
    <property type="protein sequence ID" value="RDU99478.1"/>
    <property type="molecule type" value="Genomic_DNA"/>
</dbReference>
<evidence type="ECO:0000256" key="1">
    <source>
        <dbReference type="RuleBase" id="RU364038"/>
    </source>
</evidence>
<dbReference type="RefSeq" id="WP_115532926.1">
    <property type="nucleotide sequence ID" value="NZ_QRGA01000004.1"/>
</dbReference>